<evidence type="ECO:0000313" key="1">
    <source>
        <dbReference type="EnsemblMetazoa" id="GPAI024377-PA"/>
    </source>
</evidence>
<sequence>MNILLNRLLVRVQNQKRDICPFPVNPQILSHVRNELLKLDIVPSTVKLRPLLDAVIVFKHIRNVGRRCYDVSHQLLALIQSIPTGASNDDLLKGLPDIIPESHLAGLNKLLQQGIISRRESVSVPLNPLCM</sequence>
<dbReference type="VEuPathDB" id="VectorBase:GPAI024377"/>
<dbReference type="Proteomes" id="UP000092445">
    <property type="component" value="Unassembled WGS sequence"/>
</dbReference>
<dbReference type="InterPro" id="IPR036388">
    <property type="entry name" value="WH-like_DNA-bd_sf"/>
</dbReference>
<dbReference type="STRING" id="7398.A0A1A9ZTG6"/>
<dbReference type="InterPro" id="IPR036390">
    <property type="entry name" value="WH_DNA-bd_sf"/>
</dbReference>
<dbReference type="SUPFAM" id="SSF46785">
    <property type="entry name" value="Winged helix' DNA-binding domain"/>
    <property type="match status" value="1"/>
</dbReference>
<reference evidence="2" key="1">
    <citation type="submission" date="2014-03" db="EMBL/GenBank/DDBJ databases">
        <authorList>
            <person name="Aksoy S."/>
            <person name="Warren W."/>
            <person name="Wilson R.K."/>
        </authorList>
    </citation>
    <scope>NUCLEOTIDE SEQUENCE [LARGE SCALE GENOMIC DNA]</scope>
    <source>
        <strain evidence="2">IAEA</strain>
    </source>
</reference>
<organism evidence="1 2">
    <name type="scientific">Glossina pallidipes</name>
    <name type="common">Tsetse fly</name>
    <dbReference type="NCBI Taxonomy" id="7398"/>
    <lineage>
        <taxon>Eukaryota</taxon>
        <taxon>Metazoa</taxon>
        <taxon>Ecdysozoa</taxon>
        <taxon>Arthropoda</taxon>
        <taxon>Hexapoda</taxon>
        <taxon>Insecta</taxon>
        <taxon>Pterygota</taxon>
        <taxon>Neoptera</taxon>
        <taxon>Endopterygota</taxon>
        <taxon>Diptera</taxon>
        <taxon>Brachycera</taxon>
        <taxon>Muscomorpha</taxon>
        <taxon>Hippoboscoidea</taxon>
        <taxon>Glossinidae</taxon>
        <taxon>Glossina</taxon>
    </lineage>
</organism>
<evidence type="ECO:0000313" key="2">
    <source>
        <dbReference type="Proteomes" id="UP000092445"/>
    </source>
</evidence>
<dbReference type="Gene3D" id="1.10.10.10">
    <property type="entry name" value="Winged helix-like DNA-binding domain superfamily/Winged helix DNA-binding domain"/>
    <property type="match status" value="1"/>
</dbReference>
<accession>A0A1A9ZTG6</accession>
<keyword evidence="2" id="KW-1185">Reference proteome</keyword>
<protein>
    <submittedName>
        <fullName evidence="1">Uncharacterized protein</fullName>
    </submittedName>
</protein>
<proteinExistence type="predicted"/>
<reference evidence="1" key="2">
    <citation type="submission" date="2020-05" db="UniProtKB">
        <authorList>
            <consortium name="EnsemblMetazoa"/>
        </authorList>
    </citation>
    <scope>IDENTIFICATION</scope>
    <source>
        <strain evidence="1">IAEA</strain>
    </source>
</reference>
<dbReference type="EnsemblMetazoa" id="GPAI024377-RA">
    <property type="protein sequence ID" value="GPAI024377-PA"/>
    <property type="gene ID" value="GPAI024377"/>
</dbReference>
<name>A0A1A9ZTG6_GLOPL</name>
<dbReference type="AlphaFoldDB" id="A0A1A9ZTG6"/>